<dbReference type="EMBL" id="PUIB01000019">
    <property type="protein sequence ID" value="PQO31787.1"/>
    <property type="molecule type" value="Genomic_DNA"/>
</dbReference>
<dbReference type="InterPro" id="IPR004852">
    <property type="entry name" value="Di-haem_cyt_c_peroxidsae"/>
</dbReference>
<dbReference type="InterPro" id="IPR011045">
    <property type="entry name" value="N2O_reductase_N"/>
</dbReference>
<dbReference type="PROSITE" id="PS51007">
    <property type="entry name" value="CYTC"/>
    <property type="match status" value="2"/>
</dbReference>
<dbReference type="InterPro" id="IPR015943">
    <property type="entry name" value="WD40/YVTN_repeat-like_dom_sf"/>
</dbReference>
<feature type="domain" description="Cytochrome c" evidence="9">
    <location>
        <begin position="489"/>
        <end position="584"/>
    </location>
</feature>
<dbReference type="Gene3D" id="2.130.10.10">
    <property type="entry name" value="YVTN repeat-like/Quinoprotein amine dehydrogenase"/>
    <property type="match status" value="2"/>
</dbReference>
<feature type="domain" description="Cytochrome c" evidence="9">
    <location>
        <begin position="370"/>
        <end position="474"/>
    </location>
</feature>
<comment type="subcellular location">
    <subcellularLocation>
        <location evidence="1">Cell envelope</location>
    </subcellularLocation>
</comment>
<evidence type="ECO:0000256" key="1">
    <source>
        <dbReference type="ARBA" id="ARBA00004196"/>
    </source>
</evidence>
<keyword evidence="5" id="KW-0560">Oxidoreductase</keyword>
<dbReference type="PANTHER" id="PTHR30600:SF10">
    <property type="entry name" value="BLL6722 PROTEIN"/>
    <property type="match status" value="1"/>
</dbReference>
<dbReference type="GO" id="GO:0030313">
    <property type="term" value="C:cell envelope"/>
    <property type="evidence" value="ECO:0007669"/>
    <property type="project" value="UniProtKB-SubCell"/>
</dbReference>
<dbReference type="Pfam" id="PF03150">
    <property type="entry name" value="CCP_MauG"/>
    <property type="match status" value="1"/>
</dbReference>
<dbReference type="InterPro" id="IPR036909">
    <property type="entry name" value="Cyt_c-like_dom_sf"/>
</dbReference>
<dbReference type="GO" id="GO:0004130">
    <property type="term" value="F:cytochrome-c peroxidase activity"/>
    <property type="evidence" value="ECO:0007669"/>
    <property type="project" value="TreeGrafter"/>
</dbReference>
<keyword evidence="3 7" id="KW-0479">Metal-binding</keyword>
<name>A0A2S8FI05_9BACT</name>
<dbReference type="Proteomes" id="UP000239388">
    <property type="component" value="Unassembled WGS sequence"/>
</dbReference>
<evidence type="ECO:0000256" key="7">
    <source>
        <dbReference type="PROSITE-ProRule" id="PRU00433"/>
    </source>
</evidence>
<dbReference type="Gene3D" id="1.10.760.10">
    <property type="entry name" value="Cytochrome c-like domain"/>
    <property type="match status" value="2"/>
</dbReference>
<dbReference type="GO" id="GO:0046872">
    <property type="term" value="F:metal ion binding"/>
    <property type="evidence" value="ECO:0007669"/>
    <property type="project" value="UniProtKB-KW"/>
</dbReference>
<proteinExistence type="predicted"/>
<accession>A0A2S8FI05</accession>
<dbReference type="Pfam" id="PF00034">
    <property type="entry name" value="Cytochrom_C"/>
    <property type="match status" value="1"/>
</dbReference>
<keyword evidence="2 7" id="KW-0349">Heme</keyword>
<dbReference type="GO" id="GO:0009055">
    <property type="term" value="F:electron transfer activity"/>
    <property type="evidence" value="ECO:0007669"/>
    <property type="project" value="InterPro"/>
</dbReference>
<comment type="caution">
    <text evidence="10">The sequence shown here is derived from an EMBL/GenBank/DDBJ whole genome shotgun (WGS) entry which is preliminary data.</text>
</comment>
<evidence type="ECO:0000313" key="10">
    <source>
        <dbReference type="EMBL" id="PQO31787.1"/>
    </source>
</evidence>
<dbReference type="SUPFAM" id="SSF50974">
    <property type="entry name" value="Nitrous oxide reductase, N-terminal domain"/>
    <property type="match status" value="1"/>
</dbReference>
<evidence type="ECO:0000256" key="3">
    <source>
        <dbReference type="ARBA" id="ARBA00022723"/>
    </source>
</evidence>
<evidence type="ECO:0000259" key="9">
    <source>
        <dbReference type="PROSITE" id="PS51007"/>
    </source>
</evidence>
<dbReference type="GO" id="GO:0020037">
    <property type="term" value="F:heme binding"/>
    <property type="evidence" value="ECO:0007669"/>
    <property type="project" value="InterPro"/>
</dbReference>
<feature type="signal peptide" evidence="8">
    <location>
        <begin position="1"/>
        <end position="23"/>
    </location>
</feature>
<dbReference type="PANTHER" id="PTHR30600">
    <property type="entry name" value="CYTOCHROME C PEROXIDASE-RELATED"/>
    <property type="match status" value="1"/>
</dbReference>
<organism evidence="10 11">
    <name type="scientific">Blastopirellula marina</name>
    <dbReference type="NCBI Taxonomy" id="124"/>
    <lineage>
        <taxon>Bacteria</taxon>
        <taxon>Pseudomonadati</taxon>
        <taxon>Planctomycetota</taxon>
        <taxon>Planctomycetia</taxon>
        <taxon>Pirellulales</taxon>
        <taxon>Pirellulaceae</taxon>
        <taxon>Blastopirellula</taxon>
    </lineage>
</organism>
<dbReference type="AlphaFoldDB" id="A0A2S8FI05"/>
<evidence type="ECO:0000313" key="11">
    <source>
        <dbReference type="Proteomes" id="UP000239388"/>
    </source>
</evidence>
<evidence type="ECO:0000256" key="6">
    <source>
        <dbReference type="ARBA" id="ARBA00023004"/>
    </source>
</evidence>
<keyword evidence="6 7" id="KW-0408">Iron</keyword>
<dbReference type="InterPro" id="IPR009056">
    <property type="entry name" value="Cyt_c-like_dom"/>
</dbReference>
<protein>
    <recommendedName>
        <fullName evidence="9">Cytochrome c domain-containing protein</fullName>
    </recommendedName>
</protein>
<evidence type="ECO:0000256" key="5">
    <source>
        <dbReference type="ARBA" id="ARBA00023002"/>
    </source>
</evidence>
<keyword evidence="4 8" id="KW-0732">Signal</keyword>
<dbReference type="SUPFAM" id="SSF46626">
    <property type="entry name" value="Cytochrome c"/>
    <property type="match status" value="2"/>
</dbReference>
<sequence>MKCLMTRTLFATLCCLLANFAQGAPLAQVDPSQPAYRQPEDMLLTSDGQSLLIANRGTGTLSIVDRLQQKVVAEWQVGRSLIHLTPLAGDRLLALDPVAQEAILLHRVDSQLTELARVPLPFSPVRAAASPDGTQLVVSCVWPRKLVQLRLDGDQLTAERELILPFAPREILFEPTGQTLLVADNFGGKLALVDMAEFSLQHVREFPAHNIRAMVLSLDQTKVLFAHQMLNSLAVTNTNDIHWGLVMSNDLRWIDLARVLNPADDFYGEGFMHPIGEPGKGGGDPTDIAVIDADQAIVTMGGTGQAGIGKHESYGLFRTNVGTHPTAVVVSPEKDIAYIANGFDDSISLVNLKTAKTTGKFPLGPMRELSELERGEKLFHNARLSMEGWMSCHSCHTDGHTNGMTSDNLGDNSFGAPKRILSLLGKADTAPFGWLGVSPSLAAQAHKSVEQTMHGGKLADEDAQALATYMASLPLPPPIDQLQGTHDPAAIAHGRQIFLRNNCIKCHAPPKYTTPDLYDVGMEDKERNRKFNPPSLRGIGHRDTFFHDARATSLRDVFEVHGHELQVDLTDQQLTDLILFLKSL</sequence>
<evidence type="ECO:0000256" key="4">
    <source>
        <dbReference type="ARBA" id="ARBA00022729"/>
    </source>
</evidence>
<dbReference type="InterPro" id="IPR051395">
    <property type="entry name" value="Cytochrome_c_Peroxidase/MauG"/>
</dbReference>
<gene>
    <name evidence="10" type="ORF">C5Y98_20485</name>
</gene>
<evidence type="ECO:0000256" key="2">
    <source>
        <dbReference type="ARBA" id="ARBA00022617"/>
    </source>
</evidence>
<feature type="chain" id="PRO_5015773312" description="Cytochrome c domain-containing protein" evidence="8">
    <location>
        <begin position="24"/>
        <end position="584"/>
    </location>
</feature>
<evidence type="ECO:0000256" key="8">
    <source>
        <dbReference type="SAM" id="SignalP"/>
    </source>
</evidence>
<reference evidence="10 11" key="1">
    <citation type="submission" date="2018-02" db="EMBL/GenBank/DDBJ databases">
        <title>Comparative genomes isolates from brazilian mangrove.</title>
        <authorList>
            <person name="Araujo J.E."/>
            <person name="Taketani R.G."/>
            <person name="Silva M.C.P."/>
            <person name="Loureco M.V."/>
            <person name="Andreote F.D."/>
        </authorList>
    </citation>
    <scope>NUCLEOTIDE SEQUENCE [LARGE SCALE GENOMIC DNA]</scope>
    <source>
        <strain evidence="10 11">NAP PRIS-MGV</strain>
    </source>
</reference>